<dbReference type="Proteomes" id="UP000002945">
    <property type="component" value="Unassembled WGS sequence"/>
</dbReference>
<comment type="caution">
    <text evidence="1">The sequence shown here is derived from an EMBL/GenBank/DDBJ whole genome shotgun (WGS) entry which is preliminary data.</text>
</comment>
<keyword evidence="2" id="KW-1185">Reference proteome</keyword>
<accession>A9EAU0</accession>
<proteinExistence type="predicted"/>
<dbReference type="RefSeq" id="WP_007094604.1">
    <property type="nucleotide sequence ID" value="NZ_CP142125.1"/>
</dbReference>
<dbReference type="eggNOG" id="COG0501">
    <property type="taxonomic scope" value="Bacteria"/>
</dbReference>
<dbReference type="STRING" id="391587.KAOT1_10236"/>
<dbReference type="EMBL" id="ABIB01000016">
    <property type="protein sequence ID" value="EDP94533.1"/>
    <property type="molecule type" value="Genomic_DNA"/>
</dbReference>
<reference evidence="1 2" key="1">
    <citation type="journal article" date="2011" name="J. Bacteriol.">
        <title>Genome sequence of the algicidal bacterium Kordia algicida OT-1.</title>
        <authorList>
            <person name="Lee H.S."/>
            <person name="Kang S.G."/>
            <person name="Kwon K.K."/>
            <person name="Lee J.H."/>
            <person name="Kim S.J."/>
        </authorList>
    </citation>
    <scope>NUCLEOTIDE SEQUENCE [LARGE SCALE GENOMIC DNA]</scope>
    <source>
        <strain evidence="1 2">OT-1</strain>
    </source>
</reference>
<sequence>MFWKKKKKLPITTEDQIWIDEELAWLKKELSHKHFMEIRTVTPTKNFYNRTFDGSEQDAEFILKRTMELMKIEAVDIKLNYFSDSPIEMDDGTLLSTPADINGEWQSAAGTYESNGEDVIISIERSQLKDPISLIATISHELSHEILLGENRIAENDEYLTDLTAITYGFGIFIGNSRFNFTRVGAFGWQSKSSGYLPEQIIAYTMAKLSQMRNESTDYVKYLDSSLQKYFKQSEAYLAVNKN</sequence>
<dbReference type="OrthoDB" id="2041998at2"/>
<dbReference type="HOGENOM" id="CLU_071557_0_0_10"/>
<name>A9EAU0_9FLAO</name>
<evidence type="ECO:0000313" key="1">
    <source>
        <dbReference type="EMBL" id="EDP94533.1"/>
    </source>
</evidence>
<organism evidence="1 2">
    <name type="scientific">Kordia algicida OT-1</name>
    <dbReference type="NCBI Taxonomy" id="391587"/>
    <lineage>
        <taxon>Bacteria</taxon>
        <taxon>Pseudomonadati</taxon>
        <taxon>Bacteroidota</taxon>
        <taxon>Flavobacteriia</taxon>
        <taxon>Flavobacteriales</taxon>
        <taxon>Flavobacteriaceae</taxon>
        <taxon>Kordia</taxon>
    </lineage>
</organism>
<protein>
    <submittedName>
        <fullName evidence="1">Uncharacterized protein</fullName>
    </submittedName>
</protein>
<dbReference type="AlphaFoldDB" id="A9EAU0"/>
<evidence type="ECO:0000313" key="2">
    <source>
        <dbReference type="Proteomes" id="UP000002945"/>
    </source>
</evidence>
<gene>
    <name evidence="1" type="ORF">KAOT1_10236</name>
</gene>